<evidence type="ECO:0000313" key="3">
    <source>
        <dbReference type="Proteomes" id="UP000245207"/>
    </source>
</evidence>
<sequence length="162" mass="18725">MTQVDLWWLKSLKYIWSKLGTVLKFPNLTRLSIHSCESLEYVFTCSMLLVPTMDATNTNREEPRSRLMDDNHPLFLLYANSLTAACLSGKYQCHEERPGTVNTCCQIQWYISWFQASVEKNAREIEEVIEKVYWGSKKRILLLGHSKGGIDAAAALSMWDWL</sequence>
<dbReference type="InterPro" id="IPR029058">
    <property type="entry name" value="AB_hydrolase_fold"/>
</dbReference>
<evidence type="ECO:0000259" key="1">
    <source>
        <dbReference type="Pfam" id="PF23247"/>
    </source>
</evidence>
<evidence type="ECO:0000313" key="2">
    <source>
        <dbReference type="EMBL" id="PWA91424.1"/>
    </source>
</evidence>
<dbReference type="Pfam" id="PF23247">
    <property type="entry name" value="LRR_RPS2"/>
    <property type="match status" value="1"/>
</dbReference>
<feature type="domain" description="Disease resistance protein At4g27190-like leucine-rich repeats" evidence="1">
    <location>
        <begin position="3"/>
        <end position="47"/>
    </location>
</feature>
<dbReference type="OrthoDB" id="2016516at2759"/>
<keyword evidence="3" id="KW-1185">Reference proteome</keyword>
<dbReference type="EMBL" id="PKPP01000544">
    <property type="protein sequence ID" value="PWA91424.1"/>
    <property type="molecule type" value="Genomic_DNA"/>
</dbReference>
<dbReference type="InterPro" id="IPR057135">
    <property type="entry name" value="At4g27190-like_LRR"/>
</dbReference>
<dbReference type="STRING" id="35608.A0A2U1Q048"/>
<comment type="caution">
    <text evidence="2">The sequence shown here is derived from an EMBL/GenBank/DDBJ whole genome shotgun (WGS) entry which is preliminary data.</text>
</comment>
<accession>A0A2U1Q048</accession>
<gene>
    <name evidence="2" type="ORF">CTI12_AA089500</name>
</gene>
<dbReference type="Proteomes" id="UP000245207">
    <property type="component" value="Unassembled WGS sequence"/>
</dbReference>
<dbReference type="SUPFAM" id="SSF53474">
    <property type="entry name" value="alpha/beta-Hydrolases"/>
    <property type="match status" value="1"/>
</dbReference>
<organism evidence="2 3">
    <name type="scientific">Artemisia annua</name>
    <name type="common">Sweet wormwood</name>
    <dbReference type="NCBI Taxonomy" id="35608"/>
    <lineage>
        <taxon>Eukaryota</taxon>
        <taxon>Viridiplantae</taxon>
        <taxon>Streptophyta</taxon>
        <taxon>Embryophyta</taxon>
        <taxon>Tracheophyta</taxon>
        <taxon>Spermatophyta</taxon>
        <taxon>Magnoliopsida</taxon>
        <taxon>eudicotyledons</taxon>
        <taxon>Gunneridae</taxon>
        <taxon>Pentapetalae</taxon>
        <taxon>asterids</taxon>
        <taxon>campanulids</taxon>
        <taxon>Asterales</taxon>
        <taxon>Asteraceae</taxon>
        <taxon>Asteroideae</taxon>
        <taxon>Anthemideae</taxon>
        <taxon>Artemisiinae</taxon>
        <taxon>Artemisia</taxon>
    </lineage>
</organism>
<protein>
    <submittedName>
        <fullName evidence="2">Alpha/beta-Hydrolases superfamily protein</fullName>
    </submittedName>
</protein>
<dbReference type="PANTHER" id="PTHR31934">
    <property type="entry name" value="ALPHA/BETA-HYDROLASES SUPERFAMILY PROTEIN"/>
    <property type="match status" value="1"/>
</dbReference>
<dbReference type="Gene3D" id="3.40.50.1820">
    <property type="entry name" value="alpha/beta hydrolase"/>
    <property type="match status" value="1"/>
</dbReference>
<dbReference type="AlphaFoldDB" id="A0A2U1Q048"/>
<dbReference type="PANTHER" id="PTHR31934:SF6">
    <property type="entry name" value="ALPHA_BETA-HYDROLASES SUPERFAMILY PROTEIN"/>
    <property type="match status" value="1"/>
</dbReference>
<dbReference type="GO" id="GO:0016787">
    <property type="term" value="F:hydrolase activity"/>
    <property type="evidence" value="ECO:0007669"/>
    <property type="project" value="UniProtKB-KW"/>
</dbReference>
<name>A0A2U1Q048_ARTAN</name>
<proteinExistence type="predicted"/>
<reference evidence="2 3" key="1">
    <citation type="journal article" date="2018" name="Mol. Plant">
        <title>The genome of Artemisia annua provides insight into the evolution of Asteraceae family and artemisinin biosynthesis.</title>
        <authorList>
            <person name="Shen Q."/>
            <person name="Zhang L."/>
            <person name="Liao Z."/>
            <person name="Wang S."/>
            <person name="Yan T."/>
            <person name="Shi P."/>
            <person name="Liu M."/>
            <person name="Fu X."/>
            <person name="Pan Q."/>
            <person name="Wang Y."/>
            <person name="Lv Z."/>
            <person name="Lu X."/>
            <person name="Zhang F."/>
            <person name="Jiang W."/>
            <person name="Ma Y."/>
            <person name="Chen M."/>
            <person name="Hao X."/>
            <person name="Li L."/>
            <person name="Tang Y."/>
            <person name="Lv G."/>
            <person name="Zhou Y."/>
            <person name="Sun X."/>
            <person name="Brodelius P.E."/>
            <person name="Rose J.K.C."/>
            <person name="Tang K."/>
        </authorList>
    </citation>
    <scope>NUCLEOTIDE SEQUENCE [LARGE SCALE GENOMIC DNA]</scope>
    <source>
        <strain evidence="3">cv. Huhao1</strain>
        <tissue evidence="2">Leaf</tissue>
    </source>
</reference>
<keyword evidence="2" id="KW-0378">Hydrolase</keyword>